<gene>
    <name evidence="2" type="ordered locus">CLOST_0706</name>
</gene>
<keyword evidence="3" id="KW-1185">Reference proteome</keyword>
<accession>E3PWL7</accession>
<protein>
    <submittedName>
        <fullName evidence="2">Uncharacterized protein</fullName>
    </submittedName>
</protein>
<dbReference type="Proteomes" id="UP000007041">
    <property type="component" value="Chromosome"/>
</dbReference>
<proteinExistence type="predicted"/>
<keyword evidence="1" id="KW-1133">Transmembrane helix</keyword>
<evidence type="ECO:0000256" key="1">
    <source>
        <dbReference type="SAM" id="Phobius"/>
    </source>
</evidence>
<organism evidence="2 3">
    <name type="scientific">Acetoanaerobium sticklandii (strain ATCC 12662 / DSM 519 / JCM 1433 / CCUG 9281 / NCIMB 10654 / HF)</name>
    <name type="common">Clostridium sticklandii</name>
    <dbReference type="NCBI Taxonomy" id="499177"/>
    <lineage>
        <taxon>Bacteria</taxon>
        <taxon>Bacillati</taxon>
        <taxon>Bacillota</taxon>
        <taxon>Clostridia</taxon>
        <taxon>Peptostreptococcales</taxon>
        <taxon>Filifactoraceae</taxon>
        <taxon>Acetoanaerobium</taxon>
    </lineage>
</organism>
<evidence type="ECO:0000313" key="2">
    <source>
        <dbReference type="EMBL" id="CBH20832.1"/>
    </source>
</evidence>
<keyword evidence="1" id="KW-0472">Membrane</keyword>
<dbReference type="STRING" id="1511.CLOST_0706"/>
<dbReference type="AlphaFoldDB" id="E3PWL7"/>
<dbReference type="EMBL" id="FP565809">
    <property type="protein sequence ID" value="CBH20832.1"/>
    <property type="molecule type" value="Genomic_DNA"/>
</dbReference>
<name>E3PWL7_ACESD</name>
<dbReference type="BioCyc" id="CSTI499177:GJE9-750-MONOMER"/>
<keyword evidence="1" id="KW-0812">Transmembrane</keyword>
<dbReference type="KEGG" id="cst:CLOST_0706"/>
<reference evidence="3" key="1">
    <citation type="journal article" date="2010" name="BMC Genomics">
        <title>Clostridium sticklandii, a specialist in amino acid degradation:revisiting its metabolism through its genome sequence.</title>
        <authorList>
            <person name="Fonknechten N."/>
            <person name="Chaussonnerie S."/>
            <person name="Tricot S."/>
            <person name="Lajus A."/>
            <person name="Andreesen J.R."/>
            <person name="Perchat N."/>
            <person name="Pelletier E."/>
            <person name="Gouyvenoux M."/>
            <person name="Barbe V."/>
            <person name="Salanoubat M."/>
            <person name="Le Paslier D."/>
            <person name="Weissenbach J."/>
            <person name="Cohen G.N."/>
            <person name="Kreimeyer A."/>
        </authorList>
    </citation>
    <scope>NUCLEOTIDE SEQUENCE [LARGE SCALE GENOMIC DNA]</scope>
    <source>
        <strain evidence="3">ATCC 12662 / DSM 519 / JCM 1433 / CCUG 9281 / NCIMB 10654 / HF</strain>
    </source>
</reference>
<evidence type="ECO:0000313" key="3">
    <source>
        <dbReference type="Proteomes" id="UP000007041"/>
    </source>
</evidence>
<dbReference type="HOGENOM" id="CLU_2315420_0_0_9"/>
<feature type="transmembrane region" description="Helical" evidence="1">
    <location>
        <begin position="42"/>
        <end position="59"/>
    </location>
</feature>
<sequence>MIGRWKMLNDLLDEIKRLFKANTIDAILPPFVYVVANRIVELPYAVTASIFSAIILGFIRVRLKGSLKYLGFGILGVVFAYEGHYKQLYYSIRILKLYL</sequence>